<name>A0A9W7W1A7_9PEZI</name>
<dbReference type="Pfam" id="PF15463">
    <property type="entry name" value="ECM11"/>
    <property type="match status" value="1"/>
</dbReference>
<dbReference type="GO" id="GO:0001164">
    <property type="term" value="F:RNA polymerase I core promoter sequence-specific DNA binding"/>
    <property type="evidence" value="ECO:0007669"/>
    <property type="project" value="TreeGrafter"/>
</dbReference>
<feature type="compositionally biased region" description="Basic and acidic residues" evidence="1">
    <location>
        <begin position="88"/>
        <end position="103"/>
    </location>
</feature>
<evidence type="ECO:0000313" key="3">
    <source>
        <dbReference type="EMBL" id="KAH9826150.1"/>
    </source>
</evidence>
<accession>A0A9W7W1A7</accession>
<feature type="compositionally biased region" description="Basic and acidic residues" evidence="1">
    <location>
        <begin position="147"/>
        <end position="159"/>
    </location>
</feature>
<evidence type="ECO:0000256" key="1">
    <source>
        <dbReference type="SAM" id="MobiDB-lite"/>
    </source>
</evidence>
<evidence type="ECO:0000313" key="4">
    <source>
        <dbReference type="Proteomes" id="UP001138500"/>
    </source>
</evidence>
<dbReference type="GO" id="GO:0042790">
    <property type="term" value="P:nucleolar large rRNA transcription by RNA polymerase I"/>
    <property type="evidence" value="ECO:0007669"/>
    <property type="project" value="TreeGrafter"/>
</dbReference>
<feature type="domain" description="Extracellular mutant protein 11 C-terminal" evidence="2">
    <location>
        <begin position="413"/>
        <end position="544"/>
    </location>
</feature>
<reference evidence="3 4" key="2">
    <citation type="journal article" date="2021" name="Curr. Genet.">
        <title>Genetic response to nitrogen starvation in the aggressive Eucalyptus foliar pathogen Teratosphaeria destructans.</title>
        <authorList>
            <person name="Havenga M."/>
            <person name="Wingfield B.D."/>
            <person name="Wingfield M.J."/>
            <person name="Dreyer L.L."/>
            <person name="Roets F."/>
            <person name="Aylward J."/>
        </authorList>
    </citation>
    <scope>NUCLEOTIDE SEQUENCE [LARGE SCALE GENOMIC DNA]</scope>
    <source>
        <strain evidence="3">CMW44962</strain>
    </source>
</reference>
<dbReference type="InterPro" id="IPR053029">
    <property type="entry name" value="RNA_pol_I-specific_init_factor"/>
</dbReference>
<evidence type="ECO:0000259" key="2">
    <source>
        <dbReference type="Pfam" id="PF15463"/>
    </source>
</evidence>
<dbReference type="OrthoDB" id="5346740at2759"/>
<organism evidence="3 4">
    <name type="scientific">Teratosphaeria destructans</name>
    <dbReference type="NCBI Taxonomy" id="418781"/>
    <lineage>
        <taxon>Eukaryota</taxon>
        <taxon>Fungi</taxon>
        <taxon>Dikarya</taxon>
        <taxon>Ascomycota</taxon>
        <taxon>Pezizomycotina</taxon>
        <taxon>Dothideomycetes</taxon>
        <taxon>Dothideomycetidae</taxon>
        <taxon>Mycosphaerellales</taxon>
        <taxon>Teratosphaeriaceae</taxon>
        <taxon>Teratosphaeria</taxon>
    </lineage>
</organism>
<dbReference type="GO" id="GO:0070860">
    <property type="term" value="C:RNA polymerase I core factor complex"/>
    <property type="evidence" value="ECO:0007669"/>
    <property type="project" value="TreeGrafter"/>
</dbReference>
<dbReference type="PANTHER" id="PTHR28244">
    <property type="entry name" value="RNA POLYMERASE I-SPECIFIC TRANSCRIPTION INITIATION FACTOR RRN11"/>
    <property type="match status" value="1"/>
</dbReference>
<protein>
    <submittedName>
        <fullName evidence="3">Extracellular mutant protein 11</fullName>
    </submittedName>
</protein>
<comment type="caution">
    <text evidence="3">The sequence shown here is derived from an EMBL/GenBank/DDBJ whole genome shotgun (WGS) entry which is preliminary data.</text>
</comment>
<dbReference type="PANTHER" id="PTHR28244:SF1">
    <property type="entry name" value="RNA POLYMERASE I-SPECIFIC TRANSCRIPTION INITIATION FACTOR RRN11"/>
    <property type="match status" value="1"/>
</dbReference>
<reference evidence="3 4" key="1">
    <citation type="journal article" date="2018" name="IMA Fungus">
        <title>IMA Genome-F 10: Nine draft genome sequences of Claviceps purpurea s.lat., including C. arundinis, C. humidiphila, and C. cf. spartinae, pseudomolecules for the pitch canker pathogen Fusarium circinatum, draft genome of Davidsoniella eucalypti, Grosmannia galeiformis, Quambalaria eucalypti, and Teratosphaeria destructans.</title>
        <authorList>
            <person name="Wingfield B.D."/>
            <person name="Liu M."/>
            <person name="Nguyen H.D."/>
            <person name="Lane F.A."/>
            <person name="Morgan S.W."/>
            <person name="De Vos L."/>
            <person name="Wilken P.M."/>
            <person name="Duong T.A."/>
            <person name="Aylward J."/>
            <person name="Coetzee M.P."/>
            <person name="Dadej K."/>
            <person name="De Beer Z.W."/>
            <person name="Findlay W."/>
            <person name="Havenga M."/>
            <person name="Kolarik M."/>
            <person name="Menzies J.G."/>
            <person name="Naidoo K."/>
            <person name="Pochopski O."/>
            <person name="Shoukouhi P."/>
            <person name="Santana Q.C."/>
            <person name="Seifert K.A."/>
            <person name="Soal N."/>
            <person name="Steenkamp E.T."/>
            <person name="Tatham C.T."/>
            <person name="van der Nest M.A."/>
            <person name="Wingfield M.J."/>
        </authorList>
    </citation>
    <scope>NUCLEOTIDE SEQUENCE [LARGE SCALE GENOMIC DNA]</scope>
    <source>
        <strain evidence="3">CMW44962</strain>
    </source>
</reference>
<gene>
    <name evidence="3" type="ORF">Tdes44962_MAKER03667</name>
</gene>
<feature type="compositionally biased region" description="Low complexity" evidence="1">
    <location>
        <begin position="229"/>
        <end position="240"/>
    </location>
</feature>
<feature type="region of interest" description="Disordered" evidence="1">
    <location>
        <begin position="1"/>
        <end position="272"/>
    </location>
</feature>
<dbReference type="EMBL" id="RIBY02002023">
    <property type="protein sequence ID" value="KAH9826150.1"/>
    <property type="molecule type" value="Genomic_DNA"/>
</dbReference>
<feature type="compositionally biased region" description="Polar residues" evidence="1">
    <location>
        <begin position="176"/>
        <end position="193"/>
    </location>
</feature>
<feature type="compositionally biased region" description="Polar residues" evidence="1">
    <location>
        <begin position="302"/>
        <end position="319"/>
    </location>
</feature>
<dbReference type="GO" id="GO:0017025">
    <property type="term" value="F:TBP-class protein binding"/>
    <property type="evidence" value="ECO:0007669"/>
    <property type="project" value="TreeGrafter"/>
</dbReference>
<dbReference type="AlphaFoldDB" id="A0A9W7W1A7"/>
<dbReference type="InterPro" id="IPR029178">
    <property type="entry name" value="Ecm11_C"/>
</dbReference>
<feature type="region of interest" description="Disordered" evidence="1">
    <location>
        <begin position="520"/>
        <end position="554"/>
    </location>
</feature>
<dbReference type="Proteomes" id="UP001138500">
    <property type="component" value="Unassembled WGS sequence"/>
</dbReference>
<keyword evidence="4" id="KW-1185">Reference proteome</keyword>
<feature type="compositionally biased region" description="Basic and acidic residues" evidence="1">
    <location>
        <begin position="114"/>
        <end position="125"/>
    </location>
</feature>
<feature type="region of interest" description="Disordered" evidence="1">
    <location>
        <begin position="285"/>
        <end position="393"/>
    </location>
</feature>
<proteinExistence type="predicted"/>
<sequence length="554" mass="61776">MPPKPNFTAFVHEKNPPDGTRMNAPQGQHDFHDLYADPPPHPKSAAARQQSQESGQRYPPHKRQTRSAAQSRDPSQKRGAIYETDASDADRTSTAHSERHVFEEQQQQQRPIAQKHEEIPEHDFTEGPGDESDQSTDQLAGPSRRISTKETDGDPEVARQRARGFMQKSHMKGDSYPSTTSGAPSQMVTTKQPQPAVDRIPSHSNLAGLPPGDEQRQRLGGPSRAVLPQQASAQVQSQQHHQAREAPSARAPRTVPLTMQGGPIQNPAAAPMDVFEDVASTFTYAKRSQVHNDPSRPEKRPNGQTVQSPSATQQFQSAKTGGHQVLPTYAHGRSNGRVSAHPKALVDQQRPASPQVSPVQHDPNHLRHAYKPQNDIPQQEARAPSEAEYPGRDVNGFKVDQEDEVMGEELQFDYDHETLVSMKYEDVKAADFDVDPHAQPFHLPGDMSADTLHGKLASMRRFEPQAQAAFFASLPLSEWEEAGDWFMEQFGQTLAKYKHARQEKRKAAKQFEDEIARRHEAVSKKRKVTEDALMDMRQSGSQVLFGTPKGKKQR</sequence>